<evidence type="ECO:0000256" key="1">
    <source>
        <dbReference type="SAM" id="Coils"/>
    </source>
</evidence>
<keyword evidence="1" id="KW-0175">Coiled coil</keyword>
<accession>A0A6S6R1G0</accession>
<feature type="transmembrane region" description="Helical" evidence="2">
    <location>
        <begin position="88"/>
        <end position="108"/>
    </location>
</feature>
<evidence type="ECO:0000256" key="2">
    <source>
        <dbReference type="SAM" id="Phobius"/>
    </source>
</evidence>
<keyword evidence="4" id="KW-1185">Reference proteome</keyword>
<feature type="coiled-coil region" evidence="1">
    <location>
        <begin position="26"/>
        <end position="60"/>
    </location>
</feature>
<keyword evidence="2" id="KW-0472">Membrane</keyword>
<proteinExistence type="predicted"/>
<feature type="transmembrane region" description="Helical" evidence="2">
    <location>
        <begin position="61"/>
        <end position="82"/>
    </location>
</feature>
<reference evidence="3 4" key="1">
    <citation type="journal article" date="2016" name="Int. J. Syst. Evol. Microbiol.">
        <title>Descriptions of Anaerotaenia torta gen. nov., sp. nov. and Anaerocolumna cellulosilytica gen. nov., sp. nov. isolated from a methanogenic reactor of cattle waste.</title>
        <authorList>
            <person name="Uek A."/>
            <person name="Ohtaki Y."/>
            <person name="Kaku N."/>
            <person name="Ueki K."/>
        </authorList>
    </citation>
    <scope>NUCLEOTIDE SEQUENCE [LARGE SCALE GENOMIC DNA]</scope>
    <source>
        <strain evidence="3 4">SN021</strain>
    </source>
</reference>
<sequence length="181" mass="21463">MIKVSKYVLSRKENGNVRNKTGIHYIENKEVQLLEQKRLITKTEREYIKKNLDLKKHKKEVIVLLFMYFISVLSLSTLFYFIDSIKGAVLTFTIVNLYTALAVVPARYKIIKLIKHEQIFVREAIFYSINRYHHACFEIVNDGKRKFVHMRADLHDPIYKGDKVILIKIRRNSSIVYLARE</sequence>
<organism evidence="3 4">
    <name type="scientific">Anaerocolumna cellulosilytica</name>
    <dbReference type="NCBI Taxonomy" id="433286"/>
    <lineage>
        <taxon>Bacteria</taxon>
        <taxon>Bacillati</taxon>
        <taxon>Bacillota</taxon>
        <taxon>Clostridia</taxon>
        <taxon>Lachnospirales</taxon>
        <taxon>Lachnospiraceae</taxon>
        <taxon>Anaerocolumna</taxon>
    </lineage>
</organism>
<dbReference type="KEGG" id="acel:acsn021_06300"/>
<dbReference type="AlphaFoldDB" id="A0A6S6R1G0"/>
<protein>
    <submittedName>
        <fullName evidence="3">Uncharacterized protein</fullName>
    </submittedName>
</protein>
<gene>
    <name evidence="3" type="ORF">acsn021_06300</name>
</gene>
<name>A0A6S6R1G0_9FIRM</name>
<evidence type="ECO:0000313" key="3">
    <source>
        <dbReference type="EMBL" id="BCJ93061.1"/>
    </source>
</evidence>
<keyword evidence="2" id="KW-0812">Transmembrane</keyword>
<dbReference type="EMBL" id="AP023367">
    <property type="protein sequence ID" value="BCJ93061.1"/>
    <property type="molecule type" value="Genomic_DNA"/>
</dbReference>
<keyword evidence="2" id="KW-1133">Transmembrane helix</keyword>
<dbReference type="Proteomes" id="UP000515561">
    <property type="component" value="Chromosome"/>
</dbReference>
<evidence type="ECO:0000313" key="4">
    <source>
        <dbReference type="Proteomes" id="UP000515561"/>
    </source>
</evidence>